<accession>A0ABX8YAQ1</accession>
<organism evidence="3 4">
    <name type="scientific">Aneurinibacillus thermoaerophilus</name>
    <dbReference type="NCBI Taxonomy" id="143495"/>
    <lineage>
        <taxon>Bacteria</taxon>
        <taxon>Bacillati</taxon>
        <taxon>Bacillota</taxon>
        <taxon>Bacilli</taxon>
        <taxon>Bacillales</taxon>
        <taxon>Paenibacillaceae</taxon>
        <taxon>Aneurinibacillus group</taxon>
        <taxon>Aneurinibacillus</taxon>
    </lineage>
</organism>
<keyword evidence="4" id="KW-1185">Reference proteome</keyword>
<proteinExistence type="predicted"/>
<dbReference type="EMBL" id="CP080764">
    <property type="protein sequence ID" value="QYY42717.1"/>
    <property type="molecule type" value="Genomic_DNA"/>
</dbReference>
<keyword evidence="2" id="KW-0472">Membrane</keyword>
<gene>
    <name evidence="3" type="ORF">K3F53_18140</name>
</gene>
<evidence type="ECO:0000313" key="4">
    <source>
        <dbReference type="Proteomes" id="UP000826616"/>
    </source>
</evidence>
<keyword evidence="2" id="KW-0812">Transmembrane</keyword>
<evidence type="ECO:0000256" key="1">
    <source>
        <dbReference type="SAM" id="Coils"/>
    </source>
</evidence>
<dbReference type="Proteomes" id="UP000826616">
    <property type="component" value="Chromosome"/>
</dbReference>
<reference evidence="3 4" key="1">
    <citation type="submission" date="2021-08" db="EMBL/GenBank/DDBJ databases">
        <title>Complete genome sequence of the strain Aneurinibacillus thermoaerophilus CCM 8960.</title>
        <authorList>
            <person name="Musilova J."/>
            <person name="Kourilova X."/>
            <person name="Pernicova I."/>
            <person name="Bezdicek M."/>
            <person name="Lengerova M."/>
            <person name="Obruca S."/>
            <person name="Sedlar K."/>
        </authorList>
    </citation>
    <scope>NUCLEOTIDE SEQUENCE [LARGE SCALE GENOMIC DNA]</scope>
    <source>
        <strain evidence="3 4">CCM 8960</strain>
    </source>
</reference>
<sequence length="225" mass="26887">MMKEFFTNVWCVLLSSTIGLVSSLVFFILFDEEFIPVFLLSVATFALSMWIVKRRYRKPQRYNPEMDKHERAYIKQSLREAQRKLKTIRRLQFRIRSIIIWKKTSHLYKVARRILIIIEEQPHRFRFARNFFASYLDSTITILEKYTFLASQPIHSQEMVMALKKAEAMLDDIIAALEEELMQVLSDDVLNLNVELETLKKSLGIRPEYVIKSVKHEEYKDKMKR</sequence>
<protein>
    <submittedName>
        <fullName evidence="3">5-bromo-4-chloroindolyl phosphate hydrolysis family protein</fullName>
    </submittedName>
</protein>
<dbReference type="InterPro" id="IPR018770">
    <property type="entry name" value="ChloroindolylP_hydrolase"/>
</dbReference>
<name>A0ABX8YAQ1_ANETH</name>
<dbReference type="Pfam" id="PF10112">
    <property type="entry name" value="Halogen_Hydrol"/>
    <property type="match status" value="1"/>
</dbReference>
<keyword evidence="2" id="KW-1133">Transmembrane helix</keyword>
<evidence type="ECO:0000313" key="3">
    <source>
        <dbReference type="EMBL" id="QYY42717.1"/>
    </source>
</evidence>
<feature type="transmembrane region" description="Helical" evidence="2">
    <location>
        <begin position="34"/>
        <end position="52"/>
    </location>
</feature>
<evidence type="ECO:0000256" key="2">
    <source>
        <dbReference type="SAM" id="Phobius"/>
    </source>
</evidence>
<feature type="transmembrane region" description="Helical" evidence="2">
    <location>
        <begin position="7"/>
        <end position="28"/>
    </location>
</feature>
<keyword evidence="1" id="KW-0175">Coiled coil</keyword>
<feature type="coiled-coil region" evidence="1">
    <location>
        <begin position="163"/>
        <end position="202"/>
    </location>
</feature>